<evidence type="ECO:0000256" key="7">
    <source>
        <dbReference type="RuleBase" id="RU000320"/>
    </source>
</evidence>
<feature type="transmembrane region" description="Helical" evidence="8">
    <location>
        <begin position="1192"/>
        <end position="1213"/>
    </location>
</feature>
<feature type="transmembrane region" description="Helical" evidence="8">
    <location>
        <begin position="1062"/>
        <end position="1081"/>
    </location>
</feature>
<feature type="transmembrane region" description="Helical" evidence="8">
    <location>
        <begin position="236"/>
        <end position="256"/>
    </location>
</feature>
<feature type="transmembrane region" description="Helical" evidence="8">
    <location>
        <begin position="759"/>
        <end position="780"/>
    </location>
</feature>
<feature type="transmembrane region" description="Helical" evidence="8">
    <location>
        <begin position="993"/>
        <end position="1013"/>
    </location>
</feature>
<feature type="transmembrane region" description="Helical" evidence="8">
    <location>
        <begin position="734"/>
        <end position="753"/>
    </location>
</feature>
<feature type="transmembrane region" description="Helical" evidence="8">
    <location>
        <begin position="1101"/>
        <end position="1120"/>
    </location>
</feature>
<feature type="transmembrane region" description="Helical" evidence="8">
    <location>
        <begin position="288"/>
        <end position="305"/>
    </location>
</feature>
<sequence length="1269" mass="132640">MFRRIGAMLSQTTIDPLAVAWIGAIFLFFGEVGALVSLPRLTRTILVSTVAEIGYVLIGLGLGGPAGEAGAWMHIGNQIVMRGLVVVVGWYLIRRTRSSCLDDLRGTGHRMPAMATVFAFGIFSVMGLSPFKGSFSKFLILYAAIEQGHWMLAAVGTLATMVAATYYMLVVQRVCLERPVRQVTLAAAPRIAVPLAALLTVATVAISLWPEPVLHAAEALAHIGDGAAVPVFESPWSVLVLVPYVGGFVVWGLGRLSTRARDAAAVVIAAATVVLVAVDADLDPASRLFALLFAGIAFLMVVYSVDYMARSEWSNRYYFFALLMTGSLIGVATSHEFGNFYLFWELMTWTSYFLVVHEQTPKALRAGLVYFLMCASGAYVMHFGILLVHAQIGSFAFADLVARAGSLAPAAGQAAAACFFVAFAVKTGLVPLHAWLPLAHPQAPSSVSGPLSGILTKAGLFGMLKVLWLVFGATAISRVSPVGFDVVLMVLGAATLAYGEIRALLEGELKRMLAWSTLAQIGEIAAVLGIGTTLAADAALLHVTNHAVMKTLLFYAAGAFLLRTGLRRIEDLAGLGRRMPFTAGAYALASFAIIGLPPFSGFTSKFLMVYAAASAGRIEIAALMLLGGVVGLVYYLRVVRVLFFEPYTGDAAVREAPASMLVAIGVLAVAIVLGGLVPGVQLALVAEVGAELAARNGLAPAVLPDLVIAWPAGAVIAMVGAGAVWLVGRRSVAWAGGLAVAVLVAAAVGVAAEPGRYDLLSFCFALLIAGVGALNMLHATAYMAHGHAQPRFYAAVLVMIAGLIGMTAATDVYGFFAFWELMSSWALWAAIIHEEAPAARREGFKYVLFNTVGASFMFLGFALLTARTGSFDLAGIGAALPGLPVAAFGPAVVLILLGMVMKAAQLPLRIDWQMHPALAPTPVSGYISAVLLKSGPWGVLKLTVLFGGAAMLGRIGGTVHGQPVIMQAIAVIAGLTIVYAGAMAMVQNGIKLLLIYSTVCQLGYVLLGVALGTPLGVAGGLMHFVNHMLLKDTLFLVAGAVMVASHATMLDELGGLGRRMPFTFGMFLVAGLSLAGIPPLAGFSSKWVIFQACFQSGHWLLGSAAMVSSLFTLAAVLKFAHAAFMGAPTAKALEAREAPLAMLIPIAVLTGASLVVGVVPGLLLVPIAAIQAELGMVPIAASLVGPLPGAEAWSPGLVSVLVLILAAVLLPWLRLGHRAGVVRTHVHECGVGDLLPEATRVGAASLFETPDAAVRALFAPRRTRGGDRA</sequence>
<keyword evidence="6 8" id="KW-0472">Membrane</keyword>
<feature type="transmembrane region" description="Helical" evidence="8">
    <location>
        <begin position="878"/>
        <end position="900"/>
    </location>
</feature>
<dbReference type="InterPro" id="IPR003918">
    <property type="entry name" value="NADH_UbQ_OxRdtase"/>
</dbReference>
<feature type="domain" description="NADH:quinone oxidoreductase/Mrp antiporter transmembrane" evidence="9">
    <location>
        <begin position="338"/>
        <end position="627"/>
    </location>
</feature>
<dbReference type="Pfam" id="PF00361">
    <property type="entry name" value="Proton_antipo_M"/>
    <property type="match status" value="3"/>
</dbReference>
<feature type="transmembrane region" description="Helical" evidence="8">
    <location>
        <begin position="939"/>
        <end position="959"/>
    </location>
</feature>
<evidence type="ECO:0000313" key="11">
    <source>
        <dbReference type="Proteomes" id="UP001165652"/>
    </source>
</evidence>
<feature type="transmembrane region" description="Helical" evidence="8">
    <location>
        <begin position="660"/>
        <end position="686"/>
    </location>
</feature>
<feature type="transmembrane region" description="Helical" evidence="8">
    <location>
        <begin position="547"/>
        <end position="566"/>
    </location>
</feature>
<dbReference type="RefSeq" id="WP_272776057.1">
    <property type="nucleotide sequence ID" value="NZ_JAQQLI010000006.1"/>
</dbReference>
<keyword evidence="11" id="KW-1185">Reference proteome</keyword>
<proteinExistence type="predicted"/>
<feature type="transmembrane region" description="Helical" evidence="8">
    <location>
        <begin position="706"/>
        <end position="727"/>
    </location>
</feature>
<feature type="transmembrane region" description="Helical" evidence="8">
    <location>
        <begin position="965"/>
        <end position="986"/>
    </location>
</feature>
<evidence type="ECO:0000256" key="1">
    <source>
        <dbReference type="ARBA" id="ARBA00004651"/>
    </source>
</evidence>
<feature type="transmembrane region" description="Helical" evidence="8">
    <location>
        <begin position="45"/>
        <end position="63"/>
    </location>
</feature>
<comment type="caution">
    <text evidence="10">The sequence shown here is derived from an EMBL/GenBank/DDBJ whole genome shotgun (WGS) entry which is preliminary data.</text>
</comment>
<feature type="transmembrane region" description="Helical" evidence="8">
    <location>
        <begin position="792"/>
        <end position="809"/>
    </location>
</feature>
<feature type="transmembrane region" description="Helical" evidence="8">
    <location>
        <begin position="317"/>
        <end position="334"/>
    </location>
</feature>
<evidence type="ECO:0000256" key="8">
    <source>
        <dbReference type="SAM" id="Phobius"/>
    </source>
</evidence>
<feature type="transmembrane region" description="Helical" evidence="8">
    <location>
        <begin position="75"/>
        <end position="93"/>
    </location>
</feature>
<feature type="transmembrane region" description="Helical" evidence="8">
    <location>
        <begin position="18"/>
        <end position="38"/>
    </location>
</feature>
<evidence type="ECO:0000256" key="2">
    <source>
        <dbReference type="ARBA" id="ARBA00022475"/>
    </source>
</evidence>
<feature type="transmembrane region" description="Helical" evidence="8">
    <location>
        <begin position="410"/>
        <end position="433"/>
    </location>
</feature>
<dbReference type="Proteomes" id="UP001165652">
    <property type="component" value="Unassembled WGS sequence"/>
</dbReference>
<dbReference type="PANTHER" id="PTHR42682">
    <property type="entry name" value="HYDROGENASE-4 COMPONENT F"/>
    <property type="match status" value="1"/>
</dbReference>
<keyword evidence="4 8" id="KW-1133">Transmembrane helix</keyword>
<dbReference type="PRINTS" id="PR01437">
    <property type="entry name" value="NUOXDRDTASE4"/>
</dbReference>
<feature type="transmembrane region" description="Helical" evidence="8">
    <location>
        <begin position="578"/>
        <end position="600"/>
    </location>
</feature>
<feature type="transmembrane region" description="Helical" evidence="8">
    <location>
        <begin position="151"/>
        <end position="170"/>
    </location>
</feature>
<feature type="transmembrane region" description="Helical" evidence="8">
    <location>
        <begin position="1033"/>
        <end position="1050"/>
    </location>
</feature>
<organism evidence="10 11">
    <name type="scientific">Rhodoplanes tepidamans</name>
    <name type="common">Rhodoplanes cryptolactis</name>
    <dbReference type="NCBI Taxonomy" id="200616"/>
    <lineage>
        <taxon>Bacteria</taxon>
        <taxon>Pseudomonadati</taxon>
        <taxon>Pseudomonadota</taxon>
        <taxon>Alphaproteobacteria</taxon>
        <taxon>Hyphomicrobiales</taxon>
        <taxon>Nitrobacteraceae</taxon>
        <taxon>Rhodoplanes</taxon>
    </lineage>
</organism>
<dbReference type="PANTHER" id="PTHR42682:SF4">
    <property type="entry name" value="NADH-UBIQUINONE_PLASTOQUINONE"/>
    <property type="match status" value="1"/>
</dbReference>
<keyword evidence="2" id="KW-1003">Cell membrane</keyword>
<dbReference type="InterPro" id="IPR001750">
    <property type="entry name" value="ND/Mrp_TM"/>
</dbReference>
<feature type="domain" description="NADH:quinone oxidoreductase/Mrp antiporter transmembrane" evidence="9">
    <location>
        <begin position="809"/>
        <end position="1112"/>
    </location>
</feature>
<dbReference type="EMBL" id="JAQQLI010000006">
    <property type="protein sequence ID" value="MDC7785211.1"/>
    <property type="molecule type" value="Genomic_DNA"/>
</dbReference>
<feature type="transmembrane region" description="Helical" evidence="8">
    <location>
        <begin position="454"/>
        <end position="476"/>
    </location>
</feature>
<feature type="transmembrane region" description="Helical" evidence="8">
    <location>
        <begin position="263"/>
        <end position="282"/>
    </location>
</feature>
<keyword evidence="3 7" id="KW-0812">Transmembrane</keyword>
<feature type="transmembrane region" description="Helical" evidence="8">
    <location>
        <begin position="1140"/>
        <end position="1172"/>
    </location>
</feature>
<evidence type="ECO:0000256" key="5">
    <source>
        <dbReference type="ARBA" id="ARBA00023002"/>
    </source>
</evidence>
<evidence type="ECO:0000256" key="3">
    <source>
        <dbReference type="ARBA" id="ARBA00022692"/>
    </source>
</evidence>
<feature type="transmembrane region" description="Helical" evidence="8">
    <location>
        <begin position="844"/>
        <end position="866"/>
    </location>
</feature>
<feature type="transmembrane region" description="Helical" evidence="8">
    <location>
        <begin position="368"/>
        <end position="390"/>
    </location>
</feature>
<evidence type="ECO:0000259" key="9">
    <source>
        <dbReference type="Pfam" id="PF00361"/>
    </source>
</evidence>
<reference evidence="10" key="1">
    <citation type="journal article" date="2023" name="Microbiol Resour">
        <title>Genome Sequences of Rhodoplanes serenus and Two Thermotolerant Strains, Rhodoplanes tepidamans and 'Rhodoplanes cryptolactis,' Further Refine the Genus.</title>
        <authorList>
            <person name="Rayyan A.A."/>
            <person name="Kyndt J.A."/>
        </authorList>
    </citation>
    <scope>NUCLEOTIDE SEQUENCE</scope>
    <source>
        <strain evidence="10">DSM 9987</strain>
    </source>
</reference>
<evidence type="ECO:0000256" key="6">
    <source>
        <dbReference type="ARBA" id="ARBA00023136"/>
    </source>
</evidence>
<dbReference type="InterPro" id="IPR052175">
    <property type="entry name" value="ComplexI-like_HydComp"/>
</dbReference>
<gene>
    <name evidence="10" type="ORF">PQJ73_05905</name>
</gene>
<feature type="transmembrane region" description="Helical" evidence="8">
    <location>
        <begin position="815"/>
        <end position="832"/>
    </location>
</feature>
<accession>A0ABT5J751</accession>
<feature type="transmembrane region" description="Helical" evidence="8">
    <location>
        <begin position="191"/>
        <end position="209"/>
    </location>
</feature>
<name>A0ABT5J751_RHOTP</name>
<feature type="transmembrane region" description="Helical" evidence="8">
    <location>
        <begin position="513"/>
        <end position="535"/>
    </location>
</feature>
<feature type="transmembrane region" description="Helical" evidence="8">
    <location>
        <begin position="620"/>
        <end position="639"/>
    </location>
</feature>
<protein>
    <submittedName>
        <fullName evidence="10">Proton-conducting transporter membrane subunit</fullName>
    </submittedName>
</protein>
<feature type="transmembrane region" description="Helical" evidence="8">
    <location>
        <begin position="340"/>
        <end position="356"/>
    </location>
</feature>
<keyword evidence="5" id="KW-0560">Oxidoreductase</keyword>
<evidence type="ECO:0000256" key="4">
    <source>
        <dbReference type="ARBA" id="ARBA00022989"/>
    </source>
</evidence>
<evidence type="ECO:0000313" key="10">
    <source>
        <dbReference type="EMBL" id="MDC7785211.1"/>
    </source>
</evidence>
<feature type="transmembrane region" description="Helical" evidence="8">
    <location>
        <begin position="482"/>
        <end position="501"/>
    </location>
</feature>
<comment type="subcellular location">
    <subcellularLocation>
        <location evidence="1">Cell membrane</location>
        <topology evidence="1">Multi-pass membrane protein</topology>
    </subcellularLocation>
    <subcellularLocation>
        <location evidence="7">Membrane</location>
        <topology evidence="7">Multi-pass membrane protein</topology>
    </subcellularLocation>
</comment>
<reference evidence="10" key="2">
    <citation type="submission" date="2023-02" db="EMBL/GenBank/DDBJ databases">
        <authorList>
            <person name="Rayyan A."/>
            <person name="Meyer T."/>
            <person name="Kyndt J.A."/>
        </authorList>
    </citation>
    <scope>NUCLEOTIDE SEQUENCE</scope>
    <source>
        <strain evidence="10">DSM 9987</strain>
    </source>
</reference>
<feature type="transmembrane region" description="Helical" evidence="8">
    <location>
        <begin position="113"/>
        <end position="131"/>
    </location>
</feature>
<feature type="domain" description="NADH:quinone oxidoreductase/Mrp antiporter transmembrane" evidence="9">
    <location>
        <begin position="17"/>
        <end position="161"/>
    </location>
</feature>